<keyword evidence="2" id="KW-0472">Membrane</keyword>
<feature type="transmembrane region" description="Helical" evidence="2">
    <location>
        <begin position="54"/>
        <end position="76"/>
    </location>
</feature>
<keyword evidence="2" id="KW-0812">Transmembrane</keyword>
<feature type="transmembrane region" description="Helical" evidence="2">
    <location>
        <begin position="129"/>
        <end position="150"/>
    </location>
</feature>
<gene>
    <name evidence="3" type="ORF">FHX37_1313</name>
</gene>
<feature type="region of interest" description="Disordered" evidence="1">
    <location>
        <begin position="197"/>
        <end position="283"/>
    </location>
</feature>
<feature type="compositionally biased region" description="Polar residues" evidence="1">
    <location>
        <begin position="215"/>
        <end position="230"/>
    </location>
</feature>
<protein>
    <submittedName>
        <fullName evidence="3">Uncharacterized protein</fullName>
    </submittedName>
</protein>
<dbReference type="EMBL" id="VFQC01000001">
    <property type="protein sequence ID" value="TQN31412.1"/>
    <property type="molecule type" value="Genomic_DNA"/>
</dbReference>
<evidence type="ECO:0000313" key="4">
    <source>
        <dbReference type="Proteomes" id="UP000317422"/>
    </source>
</evidence>
<evidence type="ECO:0000256" key="1">
    <source>
        <dbReference type="SAM" id="MobiDB-lite"/>
    </source>
</evidence>
<feature type="transmembrane region" description="Helical" evidence="2">
    <location>
        <begin position="102"/>
        <end position="123"/>
    </location>
</feature>
<comment type="caution">
    <text evidence="3">The sequence shown here is derived from an EMBL/GenBank/DDBJ whole genome shotgun (WGS) entry which is preliminary data.</text>
</comment>
<dbReference type="AlphaFoldDB" id="A0A543NHU1"/>
<proteinExistence type="predicted"/>
<feature type="compositionally biased region" description="Basic and acidic residues" evidence="1">
    <location>
        <begin position="231"/>
        <end position="240"/>
    </location>
</feature>
<evidence type="ECO:0000313" key="3">
    <source>
        <dbReference type="EMBL" id="TQN31412.1"/>
    </source>
</evidence>
<name>A0A543NHU1_9ACTN</name>
<keyword evidence="2" id="KW-1133">Transmembrane helix</keyword>
<accession>A0A543NHU1</accession>
<feature type="compositionally biased region" description="Basic residues" evidence="1">
    <location>
        <begin position="269"/>
        <end position="283"/>
    </location>
</feature>
<feature type="transmembrane region" description="Helical" evidence="2">
    <location>
        <begin position="30"/>
        <end position="48"/>
    </location>
</feature>
<organism evidence="3 4">
    <name type="scientific">Haloactinospora alba</name>
    <dbReference type="NCBI Taxonomy" id="405555"/>
    <lineage>
        <taxon>Bacteria</taxon>
        <taxon>Bacillati</taxon>
        <taxon>Actinomycetota</taxon>
        <taxon>Actinomycetes</taxon>
        <taxon>Streptosporangiales</taxon>
        <taxon>Nocardiopsidaceae</taxon>
        <taxon>Haloactinospora</taxon>
    </lineage>
</organism>
<evidence type="ECO:0000256" key="2">
    <source>
        <dbReference type="SAM" id="Phobius"/>
    </source>
</evidence>
<reference evidence="3 4" key="1">
    <citation type="submission" date="2019-06" db="EMBL/GenBank/DDBJ databases">
        <title>Sequencing the genomes of 1000 actinobacteria strains.</title>
        <authorList>
            <person name="Klenk H.-P."/>
        </authorList>
    </citation>
    <scope>NUCLEOTIDE SEQUENCE [LARGE SCALE GENOMIC DNA]</scope>
    <source>
        <strain evidence="3 4">DSM 45015</strain>
    </source>
</reference>
<keyword evidence="4" id="KW-1185">Reference proteome</keyword>
<sequence length="283" mass="29972">MVANGVAKLFTAMRRAVLLPTEAGQLRRRVLLFVPWPVPVLAVIVPAVGGTWSAPGWTILLAGSVAVASLLLAVVVQPTPLPEGLSAGASVRRSLHRFQQITTLRIGLALAPVLVGAGASLAGGGLFPLATALVLSWPQLLLAMPVFFTITRARRAMEAWGTRAYLWAALAQPAPVEWPFVTKAAAWYRARRAQAAHGDEQTGAADAATEPHDPQSATTTQAPSESGSTDRSAEPTHRSQSEMASRSPGVGTPPVRHTSRSTRGNGRAWSRHSRGPSRRVSRS</sequence>
<dbReference type="Proteomes" id="UP000317422">
    <property type="component" value="Unassembled WGS sequence"/>
</dbReference>